<dbReference type="AlphaFoldDB" id="A0A5B7FI01"/>
<organism evidence="1 2">
    <name type="scientific">Portunus trituberculatus</name>
    <name type="common">Swimming crab</name>
    <name type="synonym">Neptunus trituberculatus</name>
    <dbReference type="NCBI Taxonomy" id="210409"/>
    <lineage>
        <taxon>Eukaryota</taxon>
        <taxon>Metazoa</taxon>
        <taxon>Ecdysozoa</taxon>
        <taxon>Arthropoda</taxon>
        <taxon>Crustacea</taxon>
        <taxon>Multicrustacea</taxon>
        <taxon>Malacostraca</taxon>
        <taxon>Eumalacostraca</taxon>
        <taxon>Eucarida</taxon>
        <taxon>Decapoda</taxon>
        <taxon>Pleocyemata</taxon>
        <taxon>Brachyura</taxon>
        <taxon>Eubrachyura</taxon>
        <taxon>Portunoidea</taxon>
        <taxon>Portunidae</taxon>
        <taxon>Portuninae</taxon>
        <taxon>Portunus</taxon>
    </lineage>
</organism>
<protein>
    <submittedName>
        <fullName evidence="1">Uncharacterized protein</fullName>
    </submittedName>
</protein>
<dbReference type="EMBL" id="VSRR010006342">
    <property type="protein sequence ID" value="MPC44568.1"/>
    <property type="molecule type" value="Genomic_DNA"/>
</dbReference>
<dbReference type="Proteomes" id="UP000324222">
    <property type="component" value="Unassembled WGS sequence"/>
</dbReference>
<keyword evidence="2" id="KW-1185">Reference proteome</keyword>
<accession>A0A5B7FI01</accession>
<name>A0A5B7FI01_PORTR</name>
<sequence length="63" mass="7013">MGSEKIKYEGPPQSNSDMIHKLLGTSVIYLPNKGNLALDLAQLMARFIGDTHKLIKKTYPTPK</sequence>
<evidence type="ECO:0000313" key="2">
    <source>
        <dbReference type="Proteomes" id="UP000324222"/>
    </source>
</evidence>
<comment type="caution">
    <text evidence="1">The sequence shown here is derived from an EMBL/GenBank/DDBJ whole genome shotgun (WGS) entry which is preliminary data.</text>
</comment>
<gene>
    <name evidence="1" type="ORF">E2C01_038244</name>
</gene>
<reference evidence="1 2" key="1">
    <citation type="submission" date="2019-05" db="EMBL/GenBank/DDBJ databases">
        <title>Another draft genome of Portunus trituberculatus and its Hox gene families provides insights of decapod evolution.</title>
        <authorList>
            <person name="Jeong J.-H."/>
            <person name="Song I."/>
            <person name="Kim S."/>
            <person name="Choi T."/>
            <person name="Kim D."/>
            <person name="Ryu S."/>
            <person name="Kim W."/>
        </authorList>
    </citation>
    <scope>NUCLEOTIDE SEQUENCE [LARGE SCALE GENOMIC DNA]</scope>
    <source>
        <tissue evidence="1">Muscle</tissue>
    </source>
</reference>
<evidence type="ECO:0000313" key="1">
    <source>
        <dbReference type="EMBL" id="MPC44568.1"/>
    </source>
</evidence>
<proteinExistence type="predicted"/>